<comment type="similarity">
    <text evidence="1 4">Belongs to the UDP-glycosyltransferase family.</text>
</comment>
<sequence length="470" mass="52100">MENNRGCYRGHVVLLPYPSQGHINPLLQFAKRLASKGVKATLATTSYTVNSVRVPNIGVEPISDGFDESGFAQAADEETFLQSFKTNGSRTLSQVLNKFQDSEFPVNCVVYDSFLPWALDVAKEHGIFGASFFTNSATVCSILFHIHHGLISLPFKPEDIPLLIPGLPPLNFVDLPGMLKKPDSNPAYLRMQLNQYSNLDKADWIFGNTFQALESEAAKGIAKLWPAKLIGPMIPSAYLDGQIKGDNGYGASLWKPLGEECIDWLETKAPKSVVYVSFGSMVSLTAKQMEEFALGLKESGVNFLWVVRQSELIKLPNEIIDSVKEKGLLVTWCNQLEALAHESIGCFVTHCGWNSILEGLSLGVPMVAVPKWADQMTNAKFVEEIWEVGVRAKEDDEGIVRKEEFVGYLKEVMEGEKSKEIKKNSRKWRELAKKAISEGGSSDKCITEFVEHLARANRTGEANTFLNGKD</sequence>
<dbReference type="PROSITE" id="PS00375">
    <property type="entry name" value="UDPGT"/>
    <property type="match status" value="1"/>
</dbReference>
<dbReference type="GO" id="GO:0080044">
    <property type="term" value="F:quercetin 7-O-glucosyltransferase activity"/>
    <property type="evidence" value="ECO:0007669"/>
    <property type="project" value="TreeGrafter"/>
</dbReference>
<reference evidence="7 8" key="1">
    <citation type="journal article" date="2023" name="G3 (Bethesda)">
        <title>A chromosome-length genome assembly and annotation of blackberry (Rubus argutus, cv. 'Hillquist').</title>
        <authorList>
            <person name="Bruna T."/>
            <person name="Aryal R."/>
            <person name="Dudchenko O."/>
            <person name="Sargent D.J."/>
            <person name="Mead D."/>
            <person name="Buti M."/>
            <person name="Cavallini A."/>
            <person name="Hytonen T."/>
            <person name="Andres J."/>
            <person name="Pham M."/>
            <person name="Weisz D."/>
            <person name="Mascagni F."/>
            <person name="Usai G."/>
            <person name="Natali L."/>
            <person name="Bassil N."/>
            <person name="Fernandez G.E."/>
            <person name="Lomsadze A."/>
            <person name="Armour M."/>
            <person name="Olukolu B."/>
            <person name="Poorten T."/>
            <person name="Britton C."/>
            <person name="Davik J."/>
            <person name="Ashrafi H."/>
            <person name="Aiden E.L."/>
            <person name="Borodovsky M."/>
            <person name="Worthington M."/>
        </authorList>
    </citation>
    <scope>NUCLEOTIDE SEQUENCE [LARGE SCALE GENOMIC DNA]</scope>
    <source>
        <strain evidence="7">PI 553951</strain>
    </source>
</reference>
<dbReference type="Pfam" id="PF26168">
    <property type="entry name" value="Glyco_transf_N"/>
    <property type="match status" value="1"/>
</dbReference>
<dbReference type="PANTHER" id="PTHR11926:SF727">
    <property type="entry name" value="UDP-GLYCOSYLTRANSFERASE 74B1"/>
    <property type="match status" value="1"/>
</dbReference>
<dbReference type="Gene3D" id="3.40.50.2000">
    <property type="entry name" value="Glycogen Phosphorylase B"/>
    <property type="match status" value="2"/>
</dbReference>
<proteinExistence type="inferred from homology"/>
<evidence type="ECO:0000256" key="4">
    <source>
        <dbReference type="RuleBase" id="RU003718"/>
    </source>
</evidence>
<dbReference type="InterPro" id="IPR002213">
    <property type="entry name" value="UDP_glucos_trans"/>
</dbReference>
<evidence type="ECO:0000313" key="8">
    <source>
        <dbReference type="Proteomes" id="UP001457282"/>
    </source>
</evidence>
<keyword evidence="3 4" id="KW-0808">Transferase</keyword>
<dbReference type="CDD" id="cd03784">
    <property type="entry name" value="GT1_Gtf-like"/>
    <property type="match status" value="1"/>
</dbReference>
<dbReference type="GO" id="GO:0032787">
    <property type="term" value="P:monocarboxylic acid metabolic process"/>
    <property type="evidence" value="ECO:0007669"/>
    <property type="project" value="UniProtKB-ARBA"/>
</dbReference>
<dbReference type="InterPro" id="IPR035595">
    <property type="entry name" value="UDP_glycos_trans_CS"/>
</dbReference>
<dbReference type="EC" id="2.4.1.-" evidence="5"/>
<accession>A0AAW1XGB9</accession>
<evidence type="ECO:0000256" key="2">
    <source>
        <dbReference type="ARBA" id="ARBA00022676"/>
    </source>
</evidence>
<dbReference type="Proteomes" id="UP001457282">
    <property type="component" value="Unassembled WGS sequence"/>
</dbReference>
<dbReference type="FunFam" id="3.40.50.2000:FF:000057">
    <property type="entry name" value="Glycosyltransferase"/>
    <property type="match status" value="1"/>
</dbReference>
<dbReference type="PANTHER" id="PTHR11926">
    <property type="entry name" value="GLUCOSYL/GLUCURONOSYL TRANSFERASES"/>
    <property type="match status" value="1"/>
</dbReference>
<evidence type="ECO:0000313" key="7">
    <source>
        <dbReference type="EMBL" id="KAK9935554.1"/>
    </source>
</evidence>
<dbReference type="Pfam" id="PF00201">
    <property type="entry name" value="UDPGT"/>
    <property type="match status" value="1"/>
</dbReference>
<evidence type="ECO:0000256" key="3">
    <source>
        <dbReference type="ARBA" id="ARBA00022679"/>
    </source>
</evidence>
<dbReference type="EMBL" id="JBEDUW010000004">
    <property type="protein sequence ID" value="KAK9935554.1"/>
    <property type="molecule type" value="Genomic_DNA"/>
</dbReference>
<dbReference type="AlphaFoldDB" id="A0AAW1XGB9"/>
<evidence type="ECO:0000256" key="1">
    <source>
        <dbReference type="ARBA" id="ARBA00009995"/>
    </source>
</evidence>
<gene>
    <name evidence="7" type="ORF">M0R45_022653</name>
</gene>
<keyword evidence="2 4" id="KW-0328">Glycosyltransferase</keyword>
<protein>
    <recommendedName>
        <fullName evidence="5">Glycosyltransferase</fullName>
        <ecNumber evidence="5">2.4.1.-</ecNumber>
    </recommendedName>
</protein>
<feature type="domain" description="Glycosyltransferase N-terminal" evidence="6">
    <location>
        <begin position="12"/>
        <end position="54"/>
    </location>
</feature>
<dbReference type="SUPFAM" id="SSF53756">
    <property type="entry name" value="UDP-Glycosyltransferase/glycogen phosphorylase"/>
    <property type="match status" value="1"/>
</dbReference>
<dbReference type="FunFam" id="3.40.50.2000:FF:000019">
    <property type="entry name" value="Glycosyltransferase"/>
    <property type="match status" value="1"/>
</dbReference>
<evidence type="ECO:0000259" key="6">
    <source>
        <dbReference type="Pfam" id="PF26168"/>
    </source>
</evidence>
<name>A0AAW1XGB9_RUBAR</name>
<keyword evidence="8" id="KW-1185">Reference proteome</keyword>
<evidence type="ECO:0000256" key="5">
    <source>
        <dbReference type="RuleBase" id="RU362057"/>
    </source>
</evidence>
<comment type="caution">
    <text evidence="7">The sequence shown here is derived from an EMBL/GenBank/DDBJ whole genome shotgun (WGS) entry which is preliminary data.</text>
</comment>
<organism evidence="7 8">
    <name type="scientific">Rubus argutus</name>
    <name type="common">Southern blackberry</name>
    <dbReference type="NCBI Taxonomy" id="59490"/>
    <lineage>
        <taxon>Eukaryota</taxon>
        <taxon>Viridiplantae</taxon>
        <taxon>Streptophyta</taxon>
        <taxon>Embryophyta</taxon>
        <taxon>Tracheophyta</taxon>
        <taxon>Spermatophyta</taxon>
        <taxon>Magnoliopsida</taxon>
        <taxon>eudicotyledons</taxon>
        <taxon>Gunneridae</taxon>
        <taxon>Pentapetalae</taxon>
        <taxon>rosids</taxon>
        <taxon>fabids</taxon>
        <taxon>Rosales</taxon>
        <taxon>Rosaceae</taxon>
        <taxon>Rosoideae</taxon>
        <taxon>Rosoideae incertae sedis</taxon>
        <taxon>Rubus</taxon>
    </lineage>
</organism>
<dbReference type="GO" id="GO:0080043">
    <property type="term" value="F:quercetin 3-O-glucosyltransferase activity"/>
    <property type="evidence" value="ECO:0007669"/>
    <property type="project" value="TreeGrafter"/>
</dbReference>
<dbReference type="InterPro" id="IPR058980">
    <property type="entry name" value="Glyco_transf_N"/>
</dbReference>